<evidence type="ECO:0008006" key="10">
    <source>
        <dbReference type="Google" id="ProtNLM"/>
    </source>
</evidence>
<accession>A0A375IMV0</accession>
<evidence type="ECO:0000256" key="5">
    <source>
        <dbReference type="ARBA" id="ARBA00022989"/>
    </source>
</evidence>
<feature type="transmembrane region" description="Helical" evidence="7">
    <location>
        <begin position="73"/>
        <end position="93"/>
    </location>
</feature>
<gene>
    <name evidence="8" type="ORF">CT19425_MP70124</name>
</gene>
<keyword evidence="3" id="KW-1003">Cell membrane</keyword>
<feature type="transmembrane region" description="Helical" evidence="7">
    <location>
        <begin position="31"/>
        <end position="52"/>
    </location>
</feature>
<geneLocation type="plasmid" evidence="8">
    <name>II</name>
</geneLocation>
<dbReference type="AlphaFoldDB" id="A0A375IMV0"/>
<keyword evidence="6 7" id="KW-0472">Membrane</keyword>
<keyword evidence="8" id="KW-0614">Plasmid</keyword>
<sequence>MKGLPAFPLRVRSVTMPDLPTARHWLFSGKVFAAAMLALYIALALGLPRPYWAMATVYLVSHPLTGATRSKSIYRVAGTVMGATAAVILLPWLVNEPMWLMSAIALWVAALIYLSLLDRTPRSYAFLLAAYTLPIVALPAVSDPTSIFDVALARLEEIVLGIVCASMVGALAFPESVSRVLRDRADAWLGDISRWVDAMLDPSKAGTEQLQATRHRLAADILALDHLIVQLGYDAEGTAAVLHARALHARMTLLLPVMSAVAETLAALYAEFGGVPPSLRQRLEMWKRGGETPAKHDEWPDDRLNLGEAVDYHHQLVAAAHYHLTTLAELWSDCLTLRDGIGDVSSKSLPVLRYRGPEAARAFFHDHGMSLFYASSAGIAVFVAGLAWILSGWVDGAGAVGLAALTSSFFATSEEPHKLAWAFVKCSGVCLLVSWFFQFAVLPHAHDFGSLAGLLALPYLVIGALIPRPGFGPSSVLLSVNAASFANVQSVYETSFIDIFNGSLASFAAMLFAPVWVLATRPFGVHIILGRMRRAGWKDLATAADFRQLRQDPRIAGRMLDRFCRLAPRLAAQDGNEANAALRELQAGFSLLALQAHVRALPPSARRATLKALHAVNRHYRRRVNPHLPGRPSDELAARLEAAVQAIGCHVDAASRDAMTPLLSLQLALFPVPRLHRGSDNKEAVLSLAMPSVKPNTHAE</sequence>
<feature type="transmembrane region" description="Helical" evidence="7">
    <location>
        <begin position="419"/>
        <end position="442"/>
    </location>
</feature>
<evidence type="ECO:0000256" key="6">
    <source>
        <dbReference type="ARBA" id="ARBA00023136"/>
    </source>
</evidence>
<dbReference type="GO" id="GO:0005886">
    <property type="term" value="C:plasma membrane"/>
    <property type="evidence" value="ECO:0007669"/>
    <property type="project" value="UniProtKB-SubCell"/>
</dbReference>
<evidence type="ECO:0000256" key="2">
    <source>
        <dbReference type="ARBA" id="ARBA00022448"/>
    </source>
</evidence>
<organism evidence="8 9">
    <name type="scientific">Cupriavidus taiwanensis</name>
    <dbReference type="NCBI Taxonomy" id="164546"/>
    <lineage>
        <taxon>Bacteria</taxon>
        <taxon>Pseudomonadati</taxon>
        <taxon>Pseudomonadota</taxon>
        <taxon>Betaproteobacteria</taxon>
        <taxon>Burkholderiales</taxon>
        <taxon>Burkholderiaceae</taxon>
        <taxon>Cupriavidus</taxon>
    </lineage>
</organism>
<evidence type="ECO:0000256" key="7">
    <source>
        <dbReference type="SAM" id="Phobius"/>
    </source>
</evidence>
<feature type="transmembrane region" description="Helical" evidence="7">
    <location>
        <begin position="448"/>
        <end position="467"/>
    </location>
</feature>
<dbReference type="EMBL" id="LT991977">
    <property type="protein sequence ID" value="SPK75964.1"/>
    <property type="molecule type" value="Genomic_DNA"/>
</dbReference>
<dbReference type="InterPro" id="IPR006726">
    <property type="entry name" value="PHBA_efflux_AaeB/fusaric-R"/>
</dbReference>
<dbReference type="Pfam" id="PF04632">
    <property type="entry name" value="FUSC"/>
    <property type="match status" value="1"/>
</dbReference>
<feature type="transmembrane region" description="Helical" evidence="7">
    <location>
        <begin position="124"/>
        <end position="142"/>
    </location>
</feature>
<protein>
    <recommendedName>
        <fullName evidence="10">Transporter</fullName>
    </recommendedName>
</protein>
<keyword evidence="2" id="KW-0813">Transport</keyword>
<feature type="transmembrane region" description="Helical" evidence="7">
    <location>
        <begin position="99"/>
        <end position="117"/>
    </location>
</feature>
<feature type="transmembrane region" description="Helical" evidence="7">
    <location>
        <begin position="371"/>
        <end position="390"/>
    </location>
</feature>
<name>A0A375IMV0_9BURK</name>
<evidence type="ECO:0000313" key="9">
    <source>
        <dbReference type="Proteomes" id="UP000255505"/>
    </source>
</evidence>
<evidence type="ECO:0000256" key="3">
    <source>
        <dbReference type="ARBA" id="ARBA00022475"/>
    </source>
</evidence>
<proteinExistence type="predicted"/>
<evidence type="ECO:0000313" key="8">
    <source>
        <dbReference type="EMBL" id="SPK75964.1"/>
    </source>
</evidence>
<comment type="subcellular location">
    <subcellularLocation>
        <location evidence="1">Cell membrane</location>
        <topology evidence="1">Multi-pass membrane protein</topology>
    </subcellularLocation>
</comment>
<evidence type="ECO:0000256" key="1">
    <source>
        <dbReference type="ARBA" id="ARBA00004651"/>
    </source>
</evidence>
<evidence type="ECO:0000256" key="4">
    <source>
        <dbReference type="ARBA" id="ARBA00022692"/>
    </source>
</evidence>
<keyword evidence="5 7" id="KW-1133">Transmembrane helix</keyword>
<dbReference type="GO" id="GO:0022857">
    <property type="term" value="F:transmembrane transporter activity"/>
    <property type="evidence" value="ECO:0007669"/>
    <property type="project" value="InterPro"/>
</dbReference>
<feature type="transmembrane region" description="Helical" evidence="7">
    <location>
        <begin position="158"/>
        <end position="174"/>
    </location>
</feature>
<reference evidence="8 9" key="1">
    <citation type="submission" date="2018-01" db="EMBL/GenBank/DDBJ databases">
        <authorList>
            <person name="Gaut B.S."/>
            <person name="Morton B.R."/>
            <person name="Clegg M.T."/>
            <person name="Duvall M.R."/>
        </authorList>
    </citation>
    <scope>NUCLEOTIDE SEQUENCE [LARGE SCALE GENOMIC DNA]</scope>
    <source>
        <strain evidence="8">Cupriavidus taiwanensis LMG 19425</strain>
        <plasmid evidence="9">Plasmid ii</plasmid>
    </source>
</reference>
<dbReference type="Proteomes" id="UP000255505">
    <property type="component" value="Plasmid II"/>
</dbReference>
<dbReference type="PANTHER" id="PTHR30509">
    <property type="entry name" value="P-HYDROXYBENZOIC ACID EFFLUX PUMP SUBUNIT-RELATED"/>
    <property type="match status" value="1"/>
</dbReference>
<keyword evidence="4 7" id="KW-0812">Transmembrane</keyword>
<dbReference type="RefSeq" id="WP_231942642.1">
    <property type="nucleotide sequence ID" value="NZ_LT991977.1"/>
</dbReference>
<dbReference type="PANTHER" id="PTHR30509:SF9">
    <property type="entry name" value="MULTIDRUG RESISTANCE PROTEIN MDTO"/>
    <property type="match status" value="1"/>
</dbReference>
<feature type="transmembrane region" description="Helical" evidence="7">
    <location>
        <begin position="504"/>
        <end position="529"/>
    </location>
</feature>